<dbReference type="PROSITE" id="PS00194">
    <property type="entry name" value="THIOREDOXIN_1"/>
    <property type="match status" value="1"/>
</dbReference>
<keyword evidence="3" id="KW-1015">Disulfide bond</keyword>
<dbReference type="InterPro" id="IPR013766">
    <property type="entry name" value="Thioredoxin_domain"/>
</dbReference>
<dbReference type="EMBL" id="LUUB01000040">
    <property type="protein sequence ID" value="OAF12441.1"/>
    <property type="molecule type" value="Genomic_DNA"/>
</dbReference>
<protein>
    <recommendedName>
        <fullName evidence="5">Thioredoxin domain-containing protein</fullName>
    </recommendedName>
</protein>
<comment type="caution">
    <text evidence="6">The sequence shown here is derived from an EMBL/GenBank/DDBJ whole genome shotgun (WGS) entry which is preliminary data.</text>
</comment>
<sequence>MLVTDAVAAPQAQDIPTFKSGRYQFTTIWPQQPLPSIRLFRLEGGTIDLLSLRGKPILLNFWASWCAACRTELPVLERQYRSAWRKNLHVAAVSEDRGARETVERFVKTLQLRTLPIYLDPNRYVAHSDSANERNAPFTLYAMPITYLIASSGTIIGYMPGVADWSSPAADSLIEYLRNS</sequence>
<dbReference type="InterPro" id="IPR000866">
    <property type="entry name" value="AhpC/TSA"/>
</dbReference>
<dbReference type="PANTHER" id="PTHR42852">
    <property type="entry name" value="THIOL:DISULFIDE INTERCHANGE PROTEIN DSBE"/>
    <property type="match status" value="1"/>
</dbReference>
<keyword evidence="2" id="KW-0201">Cytochrome c-type biogenesis</keyword>
<dbReference type="Pfam" id="PF00578">
    <property type="entry name" value="AhpC-TSA"/>
    <property type="match status" value="1"/>
</dbReference>
<evidence type="ECO:0000256" key="1">
    <source>
        <dbReference type="ARBA" id="ARBA00004196"/>
    </source>
</evidence>
<dbReference type="CDD" id="cd02966">
    <property type="entry name" value="TlpA_like_family"/>
    <property type="match status" value="1"/>
</dbReference>
<name>A0A176Z085_9BRAD</name>
<evidence type="ECO:0000256" key="4">
    <source>
        <dbReference type="ARBA" id="ARBA00023284"/>
    </source>
</evidence>
<keyword evidence="7" id="KW-1185">Reference proteome</keyword>
<keyword evidence="4" id="KW-0676">Redox-active center</keyword>
<dbReference type="InterPro" id="IPR017937">
    <property type="entry name" value="Thioredoxin_CS"/>
</dbReference>
<dbReference type="GO" id="GO:0016209">
    <property type="term" value="F:antioxidant activity"/>
    <property type="evidence" value="ECO:0007669"/>
    <property type="project" value="InterPro"/>
</dbReference>
<organism evidence="6 7">
    <name type="scientific">Bradyrhizobium centrolobii</name>
    <dbReference type="NCBI Taxonomy" id="1505087"/>
    <lineage>
        <taxon>Bacteria</taxon>
        <taxon>Pseudomonadati</taxon>
        <taxon>Pseudomonadota</taxon>
        <taxon>Alphaproteobacteria</taxon>
        <taxon>Hyphomicrobiales</taxon>
        <taxon>Nitrobacteraceae</taxon>
        <taxon>Bradyrhizobium</taxon>
    </lineage>
</organism>
<proteinExistence type="predicted"/>
<evidence type="ECO:0000256" key="3">
    <source>
        <dbReference type="ARBA" id="ARBA00023157"/>
    </source>
</evidence>
<dbReference type="STRING" id="1505087.AYJ54_06325"/>
<evidence type="ECO:0000259" key="5">
    <source>
        <dbReference type="PROSITE" id="PS51352"/>
    </source>
</evidence>
<dbReference type="InterPro" id="IPR036249">
    <property type="entry name" value="Thioredoxin-like_sf"/>
</dbReference>
<dbReference type="PANTHER" id="PTHR42852:SF6">
    <property type="entry name" value="THIOL:DISULFIDE INTERCHANGE PROTEIN DSBE"/>
    <property type="match status" value="1"/>
</dbReference>
<reference evidence="6 7" key="1">
    <citation type="submission" date="2016-03" db="EMBL/GenBank/DDBJ databases">
        <title>Draft Genome Sequence of the Strain BR 10245 (Bradyrhizobium sp.) isolated from nodules of Centrolobium paraense.</title>
        <authorList>
            <person name="Simoes-Araujo J.L.Sr."/>
            <person name="Barauna A.C."/>
            <person name="Silva K."/>
            <person name="Zilli J.E."/>
        </authorList>
    </citation>
    <scope>NUCLEOTIDE SEQUENCE [LARGE SCALE GENOMIC DNA]</scope>
    <source>
        <strain evidence="6 7">BR 10245</strain>
    </source>
</reference>
<dbReference type="GO" id="GO:0017004">
    <property type="term" value="P:cytochrome complex assembly"/>
    <property type="evidence" value="ECO:0007669"/>
    <property type="project" value="UniProtKB-KW"/>
</dbReference>
<evidence type="ECO:0000313" key="6">
    <source>
        <dbReference type="EMBL" id="OAF12441.1"/>
    </source>
</evidence>
<dbReference type="AlphaFoldDB" id="A0A176Z085"/>
<dbReference type="SUPFAM" id="SSF52833">
    <property type="entry name" value="Thioredoxin-like"/>
    <property type="match status" value="1"/>
</dbReference>
<comment type="subcellular location">
    <subcellularLocation>
        <location evidence="1">Cell envelope</location>
    </subcellularLocation>
</comment>
<dbReference type="InterPro" id="IPR050553">
    <property type="entry name" value="Thioredoxin_ResA/DsbE_sf"/>
</dbReference>
<dbReference type="Gene3D" id="3.40.30.10">
    <property type="entry name" value="Glutaredoxin"/>
    <property type="match status" value="1"/>
</dbReference>
<feature type="domain" description="Thioredoxin" evidence="5">
    <location>
        <begin position="28"/>
        <end position="179"/>
    </location>
</feature>
<evidence type="ECO:0000313" key="7">
    <source>
        <dbReference type="Proteomes" id="UP000076959"/>
    </source>
</evidence>
<evidence type="ECO:0000256" key="2">
    <source>
        <dbReference type="ARBA" id="ARBA00022748"/>
    </source>
</evidence>
<dbReference type="PROSITE" id="PS51352">
    <property type="entry name" value="THIOREDOXIN_2"/>
    <property type="match status" value="1"/>
</dbReference>
<dbReference type="GO" id="GO:0015036">
    <property type="term" value="F:disulfide oxidoreductase activity"/>
    <property type="evidence" value="ECO:0007669"/>
    <property type="project" value="UniProtKB-ARBA"/>
</dbReference>
<gene>
    <name evidence="6" type="ORF">AYJ54_06325</name>
</gene>
<dbReference type="Proteomes" id="UP000076959">
    <property type="component" value="Unassembled WGS sequence"/>
</dbReference>
<accession>A0A176Z085</accession>
<dbReference type="GO" id="GO:0030313">
    <property type="term" value="C:cell envelope"/>
    <property type="evidence" value="ECO:0007669"/>
    <property type="project" value="UniProtKB-SubCell"/>
</dbReference>